<evidence type="ECO:0000313" key="6">
    <source>
        <dbReference type="Proteomes" id="UP000293568"/>
    </source>
</evidence>
<reference evidence="5 6" key="1">
    <citation type="submission" date="2019-01" db="EMBL/GenBank/DDBJ databases">
        <title>Genome sequencing of strain FW100M-2.</title>
        <authorList>
            <person name="Heo J."/>
            <person name="Kim S.-J."/>
            <person name="Kim J.-S."/>
            <person name="Hong S.-B."/>
            <person name="Kwon S.-W."/>
        </authorList>
    </citation>
    <scope>NUCLEOTIDE SEQUENCE [LARGE SCALE GENOMIC DNA]</scope>
    <source>
        <strain evidence="5 6">FW100M-2</strain>
    </source>
</reference>
<dbReference type="Gene3D" id="2.60.40.3500">
    <property type="match status" value="1"/>
</dbReference>
<feature type="chain" id="PRO_5021008371" evidence="3">
    <location>
        <begin position="25"/>
        <end position="487"/>
    </location>
</feature>
<evidence type="ECO:0000259" key="4">
    <source>
        <dbReference type="SMART" id="SM00646"/>
    </source>
</evidence>
<dbReference type="KEGG" id="pprt:ET464_06580"/>
<feature type="compositionally biased region" description="Low complexity" evidence="2">
    <location>
        <begin position="282"/>
        <end position="298"/>
    </location>
</feature>
<dbReference type="GO" id="GO:0008745">
    <property type="term" value="F:N-acetylmuramoyl-L-alanine amidase activity"/>
    <property type="evidence" value="ECO:0007669"/>
    <property type="project" value="InterPro"/>
</dbReference>
<evidence type="ECO:0000256" key="1">
    <source>
        <dbReference type="ARBA" id="ARBA00022801"/>
    </source>
</evidence>
<dbReference type="EMBL" id="CP035492">
    <property type="protein sequence ID" value="QAY66107.1"/>
    <property type="molecule type" value="Genomic_DNA"/>
</dbReference>
<keyword evidence="6" id="KW-1185">Reference proteome</keyword>
<dbReference type="GO" id="GO:0030288">
    <property type="term" value="C:outer membrane-bounded periplasmic space"/>
    <property type="evidence" value="ECO:0007669"/>
    <property type="project" value="TreeGrafter"/>
</dbReference>
<accession>A0A4P6EZF9</accession>
<dbReference type="Pfam" id="PF07833">
    <property type="entry name" value="Cu_amine_oxidN1"/>
    <property type="match status" value="1"/>
</dbReference>
<dbReference type="OrthoDB" id="9806267at2"/>
<feature type="region of interest" description="Disordered" evidence="2">
    <location>
        <begin position="141"/>
        <end position="170"/>
    </location>
</feature>
<dbReference type="SUPFAM" id="SSF55383">
    <property type="entry name" value="Copper amine oxidase, domain N"/>
    <property type="match status" value="1"/>
</dbReference>
<dbReference type="CDD" id="cd02696">
    <property type="entry name" value="MurNAc-LAA"/>
    <property type="match status" value="1"/>
</dbReference>
<gene>
    <name evidence="5" type="ORF">ET464_06580</name>
</gene>
<dbReference type="InterPro" id="IPR021731">
    <property type="entry name" value="AMIN_dom"/>
</dbReference>
<name>A0A4P6EZF9_9BACL</name>
<dbReference type="Pfam" id="PF01520">
    <property type="entry name" value="Amidase_3"/>
    <property type="match status" value="1"/>
</dbReference>
<feature type="signal peptide" evidence="3">
    <location>
        <begin position="1"/>
        <end position="24"/>
    </location>
</feature>
<dbReference type="InterPro" id="IPR002508">
    <property type="entry name" value="MurNAc-LAA_cat"/>
</dbReference>
<dbReference type="PANTHER" id="PTHR30404">
    <property type="entry name" value="N-ACETYLMURAMOYL-L-ALANINE AMIDASE"/>
    <property type="match status" value="1"/>
</dbReference>
<protein>
    <submittedName>
        <fullName evidence="5">AMIN domain-containing protein</fullName>
    </submittedName>
</protein>
<feature type="region of interest" description="Disordered" evidence="2">
    <location>
        <begin position="279"/>
        <end position="306"/>
    </location>
</feature>
<evidence type="ECO:0000256" key="3">
    <source>
        <dbReference type="SAM" id="SignalP"/>
    </source>
</evidence>
<dbReference type="PANTHER" id="PTHR30404:SF0">
    <property type="entry name" value="N-ACETYLMURAMOYL-L-ALANINE AMIDASE AMIC"/>
    <property type="match status" value="1"/>
</dbReference>
<evidence type="ECO:0000313" key="5">
    <source>
        <dbReference type="EMBL" id="QAY66107.1"/>
    </source>
</evidence>
<dbReference type="SMART" id="SM00646">
    <property type="entry name" value="Ami_3"/>
    <property type="match status" value="1"/>
</dbReference>
<dbReference type="Proteomes" id="UP000293568">
    <property type="component" value="Chromosome"/>
</dbReference>
<proteinExistence type="predicted"/>
<dbReference type="SUPFAM" id="SSF53187">
    <property type="entry name" value="Zn-dependent exopeptidases"/>
    <property type="match status" value="1"/>
</dbReference>
<dbReference type="Gene3D" id="3.30.457.10">
    <property type="entry name" value="Copper amine oxidase-like, N-terminal domain"/>
    <property type="match status" value="1"/>
</dbReference>
<evidence type="ECO:0000256" key="2">
    <source>
        <dbReference type="SAM" id="MobiDB-lite"/>
    </source>
</evidence>
<dbReference type="RefSeq" id="WP_129439349.1">
    <property type="nucleotide sequence ID" value="NZ_CP035492.1"/>
</dbReference>
<dbReference type="Gene3D" id="3.40.630.40">
    <property type="entry name" value="Zn-dependent exopeptidases"/>
    <property type="match status" value="1"/>
</dbReference>
<feature type="domain" description="MurNAc-LAA" evidence="4">
    <location>
        <begin position="374"/>
        <end position="481"/>
    </location>
</feature>
<dbReference type="InterPro" id="IPR012854">
    <property type="entry name" value="Cu_amine_oxidase-like_N"/>
</dbReference>
<organism evidence="5 6">
    <name type="scientific">Paenibacillus protaetiae</name>
    <dbReference type="NCBI Taxonomy" id="2509456"/>
    <lineage>
        <taxon>Bacteria</taxon>
        <taxon>Bacillati</taxon>
        <taxon>Bacillota</taxon>
        <taxon>Bacilli</taxon>
        <taxon>Bacillales</taxon>
        <taxon>Paenibacillaceae</taxon>
        <taxon>Paenibacillus</taxon>
    </lineage>
</organism>
<sequence>MKKFVAILLFMSFLFTLFTGTGQAASATVTPKLYLDNNLLTPAVGPELVNNKYTVVPIRVISENIGAKVNWDQTNKTVTIYSGNDTVFLKINDIQAFVNDKGLQMDTPAIVKSGTTLVPLRFVGESLGLKVDWDNTTKTVYLKSPEPAETPPPTETTDPGNSGEETAGSLTSITYDGNGGVIVTYDGQAVMSKPVFLDNPKRLVFDFPNAGFSDSFEPAFPSSAAIGQISVTGHPALAQIRYSLYSLAPSTVRVVLDLTADTTYTVTESSGQYLIQLGADGGTPTNPGTVPGTDPGTGNSDGSNPVPGKKYTVVIDAGHGGTDPGAQSILSGKWEKETNLSIALKVKALLDKEPLINAQMTRSTDVFVELDERVNIAQKLKADLFLSIHANSSSPSASGTETYYTRANSKTLAETVHKYLIKGTGLKDRGVKTANYRVTKATTMPAILMETGFVTNSNDAAILFDPAKQQVIAQSIVQGIKAYLKIS</sequence>
<dbReference type="AlphaFoldDB" id="A0A4P6EZF9"/>
<dbReference type="InterPro" id="IPR036582">
    <property type="entry name" value="Mao_N_sf"/>
</dbReference>
<keyword evidence="3" id="KW-0732">Signal</keyword>
<dbReference type="InterPro" id="IPR050695">
    <property type="entry name" value="N-acetylmuramoyl_amidase_3"/>
</dbReference>
<keyword evidence="1" id="KW-0378">Hydrolase</keyword>
<dbReference type="Pfam" id="PF11741">
    <property type="entry name" value="AMIN"/>
    <property type="match status" value="1"/>
</dbReference>
<dbReference type="GO" id="GO:0009253">
    <property type="term" value="P:peptidoglycan catabolic process"/>
    <property type="evidence" value="ECO:0007669"/>
    <property type="project" value="InterPro"/>
</dbReference>